<dbReference type="RefSeq" id="WP_388235427.1">
    <property type="nucleotide sequence ID" value="NZ_JBHVZQ010000013.1"/>
</dbReference>
<dbReference type="InterPro" id="IPR054817">
    <property type="entry name" value="Glycosyl_F510_1955-like"/>
</dbReference>
<gene>
    <name evidence="2" type="ORF">ACFVZC_17035</name>
</gene>
<evidence type="ECO:0000256" key="1">
    <source>
        <dbReference type="SAM" id="SignalP"/>
    </source>
</evidence>
<dbReference type="Proteomes" id="UP001601627">
    <property type="component" value="Unassembled WGS sequence"/>
</dbReference>
<sequence>MKIRSRAATAIAAAGLATALAACSSDSHSGADADASSGTASADGSGGLTVSHVHGMGIDPADGRLYVATHEGVIAVAEDGTAQRVGDAADYMGFAVIGPKTFLGSGHPAEGSGGHGNRGLIQSTDSGRTWKSLSLGGTSDFHSLEFAHNTVYGYDSTHGLLRVSADRTTWDSRARLAALDIAVSPKDRDLVLATTEDGVAASTDGGRTFDTGSGQVLAFLSWPEADALYGADLTGGLRRSTDGGTTWRKTGTVPGGRPQALTAVDAEHVLAATEEGVYESRDGGRTFTLRLPVSSAEGH</sequence>
<evidence type="ECO:0000313" key="2">
    <source>
        <dbReference type="EMBL" id="MFF1275099.1"/>
    </source>
</evidence>
<dbReference type="CDD" id="cd15482">
    <property type="entry name" value="Sialidase_non-viral"/>
    <property type="match status" value="1"/>
</dbReference>
<feature type="signal peptide" evidence="1">
    <location>
        <begin position="1"/>
        <end position="21"/>
    </location>
</feature>
<dbReference type="PROSITE" id="PS51257">
    <property type="entry name" value="PROKAR_LIPOPROTEIN"/>
    <property type="match status" value="1"/>
</dbReference>
<evidence type="ECO:0000313" key="3">
    <source>
        <dbReference type="Proteomes" id="UP001601627"/>
    </source>
</evidence>
<name>A0ABW6Q7E2_9ACTN</name>
<dbReference type="SUPFAM" id="SSF110296">
    <property type="entry name" value="Oligoxyloglucan reducing end-specific cellobiohydrolase"/>
    <property type="match status" value="1"/>
</dbReference>
<reference evidence="2 3" key="1">
    <citation type="submission" date="2024-09" db="EMBL/GenBank/DDBJ databases">
        <title>The Natural Products Discovery Center: Release of the First 8490 Sequenced Strains for Exploring Actinobacteria Biosynthetic Diversity.</title>
        <authorList>
            <person name="Kalkreuter E."/>
            <person name="Kautsar S.A."/>
            <person name="Yang D."/>
            <person name="Bader C.D."/>
            <person name="Teijaro C.N."/>
            <person name="Fluegel L."/>
            <person name="Davis C.M."/>
            <person name="Simpson J.R."/>
            <person name="Lauterbach L."/>
            <person name="Steele A.D."/>
            <person name="Gui C."/>
            <person name="Meng S."/>
            <person name="Li G."/>
            <person name="Viehrig K."/>
            <person name="Ye F."/>
            <person name="Su P."/>
            <person name="Kiefer A.F."/>
            <person name="Nichols A."/>
            <person name="Cepeda A.J."/>
            <person name="Yan W."/>
            <person name="Fan B."/>
            <person name="Jiang Y."/>
            <person name="Adhikari A."/>
            <person name="Zheng C.-J."/>
            <person name="Schuster L."/>
            <person name="Cowan T.M."/>
            <person name="Smanski M.J."/>
            <person name="Chevrette M.G."/>
            <person name="De Carvalho L.P.S."/>
            <person name="Shen B."/>
        </authorList>
    </citation>
    <scope>NUCLEOTIDE SEQUENCE [LARGE SCALE GENOMIC DNA]</scope>
    <source>
        <strain evidence="2 3">NPDC058328</strain>
    </source>
</reference>
<dbReference type="Gene3D" id="2.130.10.10">
    <property type="entry name" value="YVTN repeat-like/Quinoprotein amine dehydrogenase"/>
    <property type="match status" value="1"/>
</dbReference>
<feature type="chain" id="PRO_5045105096" evidence="1">
    <location>
        <begin position="22"/>
        <end position="299"/>
    </location>
</feature>
<accession>A0ABW6Q7E2</accession>
<comment type="caution">
    <text evidence="2">The sequence shown here is derived from an EMBL/GenBank/DDBJ whole genome shotgun (WGS) entry which is preliminary data.</text>
</comment>
<keyword evidence="3" id="KW-1185">Reference proteome</keyword>
<proteinExistence type="predicted"/>
<dbReference type="NCBIfam" id="NF045728">
    <property type="entry name" value="glycosyl_F510_1955"/>
    <property type="match status" value="1"/>
</dbReference>
<dbReference type="EMBL" id="JBHVZQ010000013">
    <property type="protein sequence ID" value="MFF1275099.1"/>
    <property type="molecule type" value="Genomic_DNA"/>
</dbReference>
<protein>
    <submittedName>
        <fullName evidence="2">F510_1955 family glycosylhydrolase</fullName>
    </submittedName>
</protein>
<keyword evidence="1" id="KW-0732">Signal</keyword>
<organism evidence="2 3">
    <name type="scientific">Streptomyces marokkonensis</name>
    <dbReference type="NCBI Taxonomy" id="324855"/>
    <lineage>
        <taxon>Bacteria</taxon>
        <taxon>Bacillati</taxon>
        <taxon>Actinomycetota</taxon>
        <taxon>Actinomycetes</taxon>
        <taxon>Kitasatosporales</taxon>
        <taxon>Streptomycetaceae</taxon>
        <taxon>Streptomyces</taxon>
    </lineage>
</organism>
<dbReference type="InterPro" id="IPR015943">
    <property type="entry name" value="WD40/YVTN_repeat-like_dom_sf"/>
</dbReference>